<evidence type="ECO:0000313" key="4">
    <source>
        <dbReference type="Proteomes" id="UP000622166"/>
    </source>
</evidence>
<dbReference type="AlphaFoldDB" id="A0A918UCI2"/>
<dbReference type="PANTHER" id="PTHR35201:SF4">
    <property type="entry name" value="BETA-PINACENE SYNTHASE-RELATED"/>
    <property type="match status" value="1"/>
</dbReference>
<keyword evidence="1 2" id="KW-0456">Lyase</keyword>
<dbReference type="EC" id="4.2.3.-" evidence="2"/>
<evidence type="ECO:0000256" key="1">
    <source>
        <dbReference type="ARBA" id="ARBA00023239"/>
    </source>
</evidence>
<dbReference type="Proteomes" id="UP000622166">
    <property type="component" value="Unassembled WGS sequence"/>
</dbReference>
<dbReference type="PANTHER" id="PTHR35201">
    <property type="entry name" value="TERPENE SYNTHASE"/>
    <property type="match status" value="1"/>
</dbReference>
<evidence type="ECO:0000256" key="2">
    <source>
        <dbReference type="RuleBase" id="RU366034"/>
    </source>
</evidence>
<dbReference type="GO" id="GO:0010333">
    <property type="term" value="F:terpene synthase activity"/>
    <property type="evidence" value="ECO:0007669"/>
    <property type="project" value="InterPro"/>
</dbReference>
<comment type="similarity">
    <text evidence="2">Belongs to the terpene synthase family.</text>
</comment>
<keyword evidence="2" id="KW-0460">Magnesium</keyword>
<evidence type="ECO:0000313" key="3">
    <source>
        <dbReference type="EMBL" id="GGY87671.1"/>
    </source>
</evidence>
<protein>
    <recommendedName>
        <fullName evidence="2">Terpene synthase</fullName>
        <ecNumber evidence="2">4.2.3.-</ecNumber>
    </recommendedName>
</protein>
<dbReference type="InterPro" id="IPR034686">
    <property type="entry name" value="Terpene_cyclase-like_2"/>
</dbReference>
<dbReference type="Gene3D" id="1.10.600.10">
    <property type="entry name" value="Farnesyl Diphosphate Synthase"/>
    <property type="match status" value="1"/>
</dbReference>
<keyword evidence="2" id="KW-0479">Metal-binding</keyword>
<dbReference type="SUPFAM" id="SSF48576">
    <property type="entry name" value="Terpenoid synthases"/>
    <property type="match status" value="1"/>
</dbReference>
<dbReference type="Pfam" id="PF19086">
    <property type="entry name" value="Terpene_syn_C_2"/>
    <property type="match status" value="1"/>
</dbReference>
<dbReference type="EMBL" id="BMVW01000001">
    <property type="protein sequence ID" value="GGY87671.1"/>
    <property type="molecule type" value="Genomic_DNA"/>
</dbReference>
<name>A0A918UCI2_9ACTN</name>
<dbReference type="InterPro" id="IPR008949">
    <property type="entry name" value="Isoprenoid_synthase_dom_sf"/>
</dbReference>
<keyword evidence="4" id="KW-1185">Reference proteome</keyword>
<gene>
    <name evidence="3" type="ORF">GCM10010365_02100</name>
</gene>
<reference evidence="3" key="2">
    <citation type="submission" date="2020-09" db="EMBL/GenBank/DDBJ databases">
        <authorList>
            <person name="Sun Q."/>
            <person name="Ohkuma M."/>
        </authorList>
    </citation>
    <scope>NUCLEOTIDE SEQUENCE</scope>
    <source>
        <strain evidence="3">JCM 4815</strain>
    </source>
</reference>
<dbReference type="RefSeq" id="WP_189854323.1">
    <property type="nucleotide sequence ID" value="NZ_BMVW01000001.1"/>
</dbReference>
<proteinExistence type="inferred from homology"/>
<comment type="caution">
    <text evidence="3">The sequence shown here is derived from an EMBL/GenBank/DDBJ whole genome shotgun (WGS) entry which is preliminary data.</text>
</comment>
<reference evidence="3" key="1">
    <citation type="journal article" date="2014" name="Int. J. Syst. Evol. Microbiol.">
        <title>Complete genome sequence of Corynebacterium casei LMG S-19264T (=DSM 44701T), isolated from a smear-ripened cheese.</title>
        <authorList>
            <consortium name="US DOE Joint Genome Institute (JGI-PGF)"/>
            <person name="Walter F."/>
            <person name="Albersmeier A."/>
            <person name="Kalinowski J."/>
            <person name="Ruckert C."/>
        </authorList>
    </citation>
    <scope>NUCLEOTIDE SEQUENCE</scope>
    <source>
        <strain evidence="3">JCM 4815</strain>
    </source>
</reference>
<organism evidence="3 4">
    <name type="scientific">Streptomyces poonensis</name>
    <dbReference type="NCBI Taxonomy" id="68255"/>
    <lineage>
        <taxon>Bacteria</taxon>
        <taxon>Bacillati</taxon>
        <taxon>Actinomycetota</taxon>
        <taxon>Actinomycetes</taxon>
        <taxon>Kitasatosporales</taxon>
        <taxon>Streptomycetaceae</taxon>
        <taxon>Streptomyces</taxon>
    </lineage>
</organism>
<dbReference type="GO" id="GO:0046872">
    <property type="term" value="F:metal ion binding"/>
    <property type="evidence" value="ECO:0007669"/>
    <property type="project" value="UniProtKB-KW"/>
</dbReference>
<accession>A0A918UCI2</accession>
<comment type="cofactor">
    <cofactor evidence="2">
        <name>Mg(2+)</name>
        <dbReference type="ChEBI" id="CHEBI:18420"/>
    </cofactor>
</comment>
<sequence length="343" mass="37920">MITRPIRPTEPASGTRVRIGTLPHPGRAALHPGHAAVTAAEHAWLVHSVPFTGELRKETFLAERIPRRACWSYPTAEPARLGSISRLHTLLYAFADPAAHGWEAYDDVLRTLDGTGDDTSPFATAYRDARADLTGSMTAGVRRRYARAHRRWAEALVMENSLRAGGHTAHPDVCFPLRRIACGGETALVPVEHGLGIDLTELMERDADLAGLWRVAGTHMALVGDLFSLRRELLTGDGPNLPLSLMRHQGLTVQGAVDVLLRRLEDAGDTYTRACRTLRARHRDHGLSGDLDRYLEAVGRLIAGNLAWHYESRRHHGPGHTWDGRPPTALVLHPDRTEFEYDA</sequence>